<evidence type="ECO:0000256" key="1">
    <source>
        <dbReference type="SAM" id="MobiDB-lite"/>
    </source>
</evidence>
<dbReference type="AlphaFoldDB" id="A0A6B2LL36"/>
<sequence length="166" mass="18863">MADYGVDRESTLHLVLRLRGGMMHLSSGRVDYCSLEPPSDIPSPGDFGVPPVHYHVSYIENGQAKSVQFYAHPECPLEIITKVVALELDDDYLTALPRPEAMAIVSSVMQNLKKTTLLKLLSIIMEKTTVGLEEDEEDEEEEEEDENEEEDGDDYRPPKKRKYDDY</sequence>
<evidence type="ECO:0000313" key="2">
    <source>
        <dbReference type="EMBL" id="NDV37418.1"/>
    </source>
</evidence>
<name>A0A6B2LL36_9EUKA</name>
<organism evidence="2">
    <name type="scientific">Arcella intermedia</name>
    <dbReference type="NCBI Taxonomy" id="1963864"/>
    <lineage>
        <taxon>Eukaryota</taxon>
        <taxon>Amoebozoa</taxon>
        <taxon>Tubulinea</taxon>
        <taxon>Elardia</taxon>
        <taxon>Arcellinida</taxon>
        <taxon>Sphaerothecina</taxon>
        <taxon>Arcellidae</taxon>
        <taxon>Arcella</taxon>
    </lineage>
</organism>
<protein>
    <recommendedName>
        <fullName evidence="3">Ubiquitin-like domain-containing protein</fullName>
    </recommendedName>
</protein>
<feature type="compositionally biased region" description="Acidic residues" evidence="1">
    <location>
        <begin position="132"/>
        <end position="153"/>
    </location>
</feature>
<evidence type="ECO:0008006" key="3">
    <source>
        <dbReference type="Google" id="ProtNLM"/>
    </source>
</evidence>
<dbReference type="EMBL" id="GIBP01008449">
    <property type="protein sequence ID" value="NDV37418.1"/>
    <property type="molecule type" value="Transcribed_RNA"/>
</dbReference>
<proteinExistence type="predicted"/>
<feature type="compositionally biased region" description="Basic and acidic residues" evidence="1">
    <location>
        <begin position="154"/>
        <end position="166"/>
    </location>
</feature>
<reference evidence="2" key="1">
    <citation type="journal article" date="2020" name="J. Eukaryot. Microbiol.">
        <title>De novo Sequencing, Assembly and Annotation of the Transcriptome for the Free-Living Testate Amoeba Arcella intermedia.</title>
        <authorList>
            <person name="Ribeiro G.M."/>
            <person name="Porfirio-Sousa A.L."/>
            <person name="Maurer-Alcala X.X."/>
            <person name="Katz L.A."/>
            <person name="Lahr D.J.G."/>
        </authorList>
    </citation>
    <scope>NUCLEOTIDE SEQUENCE</scope>
</reference>
<feature type="region of interest" description="Disordered" evidence="1">
    <location>
        <begin position="129"/>
        <end position="166"/>
    </location>
</feature>
<accession>A0A6B2LL36</accession>
<dbReference type="Gene3D" id="3.10.20.90">
    <property type="entry name" value="Phosphatidylinositol 3-kinase Catalytic Subunit, Chain A, domain 1"/>
    <property type="match status" value="1"/>
</dbReference>